<evidence type="ECO:0000313" key="2">
    <source>
        <dbReference type="Proteomes" id="UP001172684"/>
    </source>
</evidence>
<dbReference type="Proteomes" id="UP001172684">
    <property type="component" value="Unassembled WGS sequence"/>
</dbReference>
<reference evidence="1" key="1">
    <citation type="submission" date="2022-10" db="EMBL/GenBank/DDBJ databases">
        <title>Culturing micro-colonial fungi from biological soil crusts in the Mojave desert and describing Neophaeococcomyces mojavensis, and introducing the new genera and species Taxawa tesnikishii.</title>
        <authorList>
            <person name="Kurbessoian T."/>
            <person name="Stajich J.E."/>
        </authorList>
    </citation>
    <scope>NUCLEOTIDE SEQUENCE</scope>
    <source>
        <strain evidence="1">TK_1</strain>
    </source>
</reference>
<sequence length="392" mass="42698">MSAEPCHLLRLPTELRLHIYDYALCDAEAITISSGEVIDYGFGVYPDDGCAEESIGRRHKSIPGLPANHVPIIRRHYDQSLLSITSPAVVLPPGSASLSSPAESFTDSAYASATSLASSSQTSTEAPDANTDSSWDAIPLSTPLSLLATCRTINAELQSHLQFQKTTTAQYGPALYVSYPTGLLVLKALCSHLLAHARAVYIAGAYHVSAPIQPPGNGSALSRRLARLDGAQDSYSRHATSANDPILSRRPCHFHVPTPEATAALASTVRTLLGPHPHPTLQKLQLRIYYPSEHSYRYVWGDDSSPIVVALQNTWGGNIETEVWRGRWGTGVKFEARSNVESRVMSSVWRRLTEKKQSEAFVVGKEWPEDSEGSKVGERGEECRVSYGVTQT</sequence>
<keyword evidence="2" id="KW-1185">Reference proteome</keyword>
<organism evidence="1 2">
    <name type="scientific">Coniosporium apollinis</name>
    <dbReference type="NCBI Taxonomy" id="61459"/>
    <lineage>
        <taxon>Eukaryota</taxon>
        <taxon>Fungi</taxon>
        <taxon>Dikarya</taxon>
        <taxon>Ascomycota</taxon>
        <taxon>Pezizomycotina</taxon>
        <taxon>Dothideomycetes</taxon>
        <taxon>Dothideomycetes incertae sedis</taxon>
        <taxon>Coniosporium</taxon>
    </lineage>
</organism>
<proteinExistence type="predicted"/>
<accession>A0ABQ9NU15</accession>
<comment type="caution">
    <text evidence="1">The sequence shown here is derived from an EMBL/GenBank/DDBJ whole genome shotgun (WGS) entry which is preliminary data.</text>
</comment>
<name>A0ABQ9NU15_9PEZI</name>
<evidence type="ECO:0000313" key="1">
    <source>
        <dbReference type="EMBL" id="KAJ9665398.1"/>
    </source>
</evidence>
<dbReference type="EMBL" id="JAPDRL010000029">
    <property type="protein sequence ID" value="KAJ9665398.1"/>
    <property type="molecule type" value="Genomic_DNA"/>
</dbReference>
<protein>
    <submittedName>
        <fullName evidence="1">Uncharacterized protein</fullName>
    </submittedName>
</protein>
<gene>
    <name evidence="1" type="ORF">H2201_004476</name>
</gene>